<keyword evidence="7" id="KW-1185">Reference proteome</keyword>
<dbReference type="Pfam" id="PF22813">
    <property type="entry name" value="TcaA_2nd"/>
    <property type="match status" value="1"/>
</dbReference>
<feature type="domain" description="TcaA second" evidence="3">
    <location>
        <begin position="81"/>
        <end position="180"/>
    </location>
</feature>
<dbReference type="Pfam" id="PF13240">
    <property type="entry name" value="Zn_Ribbon_1"/>
    <property type="match status" value="1"/>
</dbReference>
<feature type="domain" description="YvbJ-like NTF2-like" evidence="5">
    <location>
        <begin position="347"/>
        <end position="461"/>
    </location>
</feature>
<feature type="domain" description="TcaA 4th" evidence="4">
    <location>
        <begin position="184"/>
        <end position="242"/>
    </location>
</feature>
<evidence type="ECO:0000259" key="2">
    <source>
        <dbReference type="Pfam" id="PF13240"/>
    </source>
</evidence>
<accession>W4QIH6</accession>
<evidence type="ECO:0000313" key="7">
    <source>
        <dbReference type="Proteomes" id="UP000018895"/>
    </source>
</evidence>
<reference evidence="6" key="1">
    <citation type="journal article" date="2014" name="Genome Announc.">
        <title>Draft Genome Sequences of Three Alkaliphilic Bacillus Strains, Bacillus wakoensis JCM 9140T, Bacillus akibai JCM 9157T, and Bacillus hemicellulosilyticus JCM 9152T.</title>
        <authorList>
            <person name="Yuki M."/>
            <person name="Oshima K."/>
            <person name="Suda W."/>
            <person name="Oshida Y."/>
            <person name="Kitamura K."/>
            <person name="Iida T."/>
            <person name="Hattori M."/>
            <person name="Ohkuma M."/>
        </authorList>
    </citation>
    <scope>NUCLEOTIDE SEQUENCE [LARGE SCALE GENOMIC DNA]</scope>
    <source>
        <strain evidence="6">JCM 9152</strain>
    </source>
</reference>
<dbReference type="Pfam" id="PF25155">
    <property type="entry name" value="NTF2_YvbJ"/>
    <property type="match status" value="1"/>
</dbReference>
<dbReference type="InterPro" id="IPR056902">
    <property type="entry name" value="NTF2_YvbJ"/>
</dbReference>
<organism evidence="6 7">
    <name type="scientific">Halalkalibacter hemicellulosilyticusJCM 9152</name>
    <dbReference type="NCBI Taxonomy" id="1236971"/>
    <lineage>
        <taxon>Bacteria</taxon>
        <taxon>Bacillati</taxon>
        <taxon>Bacillota</taxon>
        <taxon>Bacilli</taxon>
        <taxon>Bacillales</taxon>
        <taxon>Bacillaceae</taxon>
        <taxon>Halalkalibacter</taxon>
    </lineage>
</organism>
<feature type="domain" description="Zinc-ribbon" evidence="2">
    <location>
        <begin position="3"/>
        <end position="25"/>
    </location>
</feature>
<dbReference type="PANTHER" id="PTHR40038:SF1">
    <property type="entry name" value="MEMBRANE-ASSOCIATED PROTEIN TCAA"/>
    <property type="match status" value="1"/>
</dbReference>
<dbReference type="InterPro" id="IPR026870">
    <property type="entry name" value="Zinc_ribbon_dom"/>
</dbReference>
<protein>
    <submittedName>
        <fullName evidence="6">Uncharacterized protein</fullName>
    </submittedName>
</protein>
<dbReference type="AlphaFoldDB" id="W4QIH6"/>
<keyword evidence="1" id="KW-0812">Transmembrane</keyword>
<dbReference type="OrthoDB" id="1895190at2"/>
<dbReference type="STRING" id="1236971.JCM9152_2890"/>
<proteinExistence type="predicted"/>
<dbReference type="Pfam" id="PF22820">
    <property type="entry name" value="TcaA_3rd_4th"/>
    <property type="match status" value="2"/>
</dbReference>
<name>W4QIH6_9BACI</name>
<dbReference type="InterPro" id="IPR054530">
    <property type="entry name" value="TcaA_4th"/>
</dbReference>
<sequence>MTFCKECGTQLKEGAVFCAECGTSVQPNNEATSNVQATESKPSFSFKSFSKKQKMIGGAILSAIILLFISYQVGSSFTNQHKVVENFKAAVLSEDTSRVMSLLYTNDSRMTIDEASVDSLITYLNNNPSYYDFLMDQLESKADFYDQNHPDDFYYEDSSIFSLELVGKTAFFFDRYRIQVMPFYFTLSTNYEDAIITLNGEELMISSKEDFEQEFGPYMPGIYEVSASYTGDYSLLESSNELQLMDPSWNNTYVDLYLYGDYIVIDSDYEGFVDDSRIYINDENIEFSLEDQYDEALGPISLDGSYEVHAELDFPWGTVVTDKQVIDHSYIYLSVNRLLTNEIADNVVETAFQFAKEYANAITNNDSSGLTTVSSSVKSDIEYYFDEDREYSMDFLEASFNPHTAYLSYYDEQHIVNLPVQFVFEEEYDWFGDMMTDETTESLELSLSYDSSEDSWTIVNYYYSYFEHNDDTVQRDGSK</sequence>
<evidence type="ECO:0000259" key="5">
    <source>
        <dbReference type="Pfam" id="PF25155"/>
    </source>
</evidence>
<evidence type="ECO:0000256" key="1">
    <source>
        <dbReference type="SAM" id="Phobius"/>
    </source>
</evidence>
<dbReference type="Proteomes" id="UP000018895">
    <property type="component" value="Unassembled WGS sequence"/>
</dbReference>
<gene>
    <name evidence="6" type="ORF">JCM9152_2890</name>
</gene>
<keyword evidence="1" id="KW-1133">Transmembrane helix</keyword>
<evidence type="ECO:0000259" key="4">
    <source>
        <dbReference type="Pfam" id="PF22820"/>
    </source>
</evidence>
<evidence type="ECO:0000259" key="3">
    <source>
        <dbReference type="Pfam" id="PF22813"/>
    </source>
</evidence>
<evidence type="ECO:0000313" key="6">
    <source>
        <dbReference type="EMBL" id="GAE31423.1"/>
    </source>
</evidence>
<dbReference type="PANTHER" id="PTHR40038">
    <property type="entry name" value="MEMBRANE-ASSOCIATED PROTEIN TCAA"/>
    <property type="match status" value="1"/>
</dbReference>
<dbReference type="RefSeq" id="WP_035345033.1">
    <property type="nucleotide sequence ID" value="NZ_BAUU01000019.1"/>
</dbReference>
<keyword evidence="1" id="KW-0472">Membrane</keyword>
<dbReference type="GO" id="GO:0005886">
    <property type="term" value="C:plasma membrane"/>
    <property type="evidence" value="ECO:0007669"/>
    <property type="project" value="UniProtKB-SubCell"/>
</dbReference>
<comment type="caution">
    <text evidence="6">The sequence shown here is derived from an EMBL/GenBank/DDBJ whole genome shotgun (WGS) entry which is preliminary data.</text>
</comment>
<feature type="transmembrane region" description="Helical" evidence="1">
    <location>
        <begin position="55"/>
        <end position="74"/>
    </location>
</feature>
<feature type="domain" description="TcaA 4th" evidence="4">
    <location>
        <begin position="260"/>
        <end position="333"/>
    </location>
</feature>
<dbReference type="InterPro" id="IPR054529">
    <property type="entry name" value="TcaA_2nd"/>
</dbReference>
<dbReference type="EMBL" id="BAUU01000019">
    <property type="protein sequence ID" value="GAE31423.1"/>
    <property type="molecule type" value="Genomic_DNA"/>
</dbReference>